<accession>A0A7M7P7M8</accession>
<dbReference type="AlphaFoldDB" id="A0A7M7P7M8"/>
<protein>
    <recommendedName>
        <fullName evidence="9">EF-hand domain-containing protein</fullName>
    </recommendedName>
</protein>
<evidence type="ECO:0000256" key="5">
    <source>
        <dbReference type="ARBA" id="ARBA00022737"/>
    </source>
</evidence>
<dbReference type="RefSeq" id="XP_030846633.1">
    <property type="nucleotide sequence ID" value="XM_030990773.1"/>
</dbReference>
<dbReference type="FunCoup" id="A0A7M7P7M8">
    <property type="interactions" value="310"/>
</dbReference>
<dbReference type="InParanoid" id="A0A7M7P7M8"/>
<evidence type="ECO:0000256" key="4">
    <source>
        <dbReference type="ARBA" id="ARBA00022723"/>
    </source>
</evidence>
<dbReference type="CDD" id="cd16181">
    <property type="entry name" value="EFh_PEF_Group_II_sorcin_like"/>
    <property type="match status" value="1"/>
</dbReference>
<dbReference type="Pfam" id="PF13202">
    <property type="entry name" value="EF-hand_5"/>
    <property type="match status" value="1"/>
</dbReference>
<evidence type="ECO:0000256" key="8">
    <source>
        <dbReference type="SAM" id="MobiDB-lite"/>
    </source>
</evidence>
<evidence type="ECO:0000256" key="1">
    <source>
        <dbReference type="ARBA" id="ARBA00004308"/>
    </source>
</evidence>
<sequence>MAYPGYGAQPQQGYPGAPGYGQPGGQDPLYGYFASVAGQDQQIDPKELQRCLTSSGIAGNYQPFSLETCTLMINMLDRDHSGQMGFTEFKELWGVLNQWKTTFMTYDRDRSGQIEPHELTAALAAFGYRLSPNAINALVRRYGVNGRIQFDAFVGCAVRLRALTDFFRRKDTQQNGNAMMQYDEFITSTMSM</sequence>
<dbReference type="EnsemblMetazoa" id="XM_030990773">
    <property type="protein sequence ID" value="XP_030846633"/>
    <property type="gene ID" value="LOC578745"/>
</dbReference>
<dbReference type="PROSITE" id="PS50222">
    <property type="entry name" value="EF_HAND_2"/>
    <property type="match status" value="1"/>
</dbReference>
<keyword evidence="4" id="KW-0479">Metal-binding</keyword>
<dbReference type="GO" id="GO:0012505">
    <property type="term" value="C:endomembrane system"/>
    <property type="evidence" value="ECO:0007669"/>
    <property type="project" value="UniProtKB-SubCell"/>
</dbReference>
<evidence type="ECO:0000256" key="2">
    <source>
        <dbReference type="ARBA" id="ARBA00004496"/>
    </source>
</evidence>
<comment type="subcellular location">
    <subcellularLocation>
        <location evidence="2">Cytoplasm</location>
    </subcellularLocation>
    <subcellularLocation>
        <location evidence="1">Endomembrane system</location>
    </subcellularLocation>
</comment>
<keyword evidence="6" id="KW-0106">Calcium</keyword>
<organism evidence="10 11">
    <name type="scientific">Strongylocentrotus purpuratus</name>
    <name type="common">Purple sea urchin</name>
    <dbReference type="NCBI Taxonomy" id="7668"/>
    <lineage>
        <taxon>Eukaryota</taxon>
        <taxon>Metazoa</taxon>
        <taxon>Echinodermata</taxon>
        <taxon>Eleutherozoa</taxon>
        <taxon>Echinozoa</taxon>
        <taxon>Echinoidea</taxon>
        <taxon>Euechinoidea</taxon>
        <taxon>Echinacea</taxon>
        <taxon>Camarodonta</taxon>
        <taxon>Echinidea</taxon>
        <taxon>Strongylocentrotidae</taxon>
        <taxon>Strongylocentrotus</taxon>
    </lineage>
</organism>
<proteinExistence type="predicted"/>
<dbReference type="GO" id="GO:0005737">
    <property type="term" value="C:cytoplasm"/>
    <property type="evidence" value="ECO:0007669"/>
    <property type="project" value="UniProtKB-SubCell"/>
</dbReference>
<dbReference type="Gene3D" id="6.10.140.900">
    <property type="match status" value="1"/>
</dbReference>
<dbReference type="Proteomes" id="UP000007110">
    <property type="component" value="Unassembled WGS sequence"/>
</dbReference>
<dbReference type="GeneID" id="578745"/>
<dbReference type="InterPro" id="IPR002048">
    <property type="entry name" value="EF_hand_dom"/>
</dbReference>
<keyword evidence="5" id="KW-0677">Repeat</keyword>
<keyword evidence="3" id="KW-0963">Cytoplasm</keyword>
<evidence type="ECO:0000259" key="9">
    <source>
        <dbReference type="PROSITE" id="PS50222"/>
    </source>
</evidence>
<dbReference type="PROSITE" id="PS00018">
    <property type="entry name" value="EF_HAND_1"/>
    <property type="match status" value="1"/>
</dbReference>
<dbReference type="GO" id="GO:0005509">
    <property type="term" value="F:calcium ion binding"/>
    <property type="evidence" value="ECO:0000318"/>
    <property type="project" value="GO_Central"/>
</dbReference>
<evidence type="ECO:0000313" key="10">
    <source>
        <dbReference type="EnsemblMetazoa" id="XP_030846633"/>
    </source>
</evidence>
<evidence type="ECO:0000313" key="11">
    <source>
        <dbReference type="Proteomes" id="UP000007110"/>
    </source>
</evidence>
<dbReference type="PANTHER" id="PTHR46735">
    <property type="entry name" value="CALPAIN, SMALL SUBUNIT 1 A-RELATED"/>
    <property type="match status" value="1"/>
</dbReference>
<keyword evidence="7" id="KW-0472">Membrane</keyword>
<reference evidence="11" key="1">
    <citation type="submission" date="2015-02" db="EMBL/GenBank/DDBJ databases">
        <title>Genome sequencing for Strongylocentrotus purpuratus.</title>
        <authorList>
            <person name="Murali S."/>
            <person name="Liu Y."/>
            <person name="Vee V."/>
            <person name="English A."/>
            <person name="Wang M."/>
            <person name="Skinner E."/>
            <person name="Han Y."/>
            <person name="Muzny D.M."/>
            <person name="Worley K.C."/>
            <person name="Gibbs R.A."/>
        </authorList>
    </citation>
    <scope>NUCLEOTIDE SEQUENCE</scope>
</reference>
<reference evidence="10" key="2">
    <citation type="submission" date="2021-01" db="UniProtKB">
        <authorList>
            <consortium name="EnsemblMetazoa"/>
        </authorList>
    </citation>
    <scope>IDENTIFICATION</scope>
</reference>
<dbReference type="OrthoDB" id="186625at2759"/>
<dbReference type="Pfam" id="PF13833">
    <property type="entry name" value="EF-hand_8"/>
    <property type="match status" value="1"/>
</dbReference>
<evidence type="ECO:0000256" key="7">
    <source>
        <dbReference type="ARBA" id="ARBA00023136"/>
    </source>
</evidence>
<dbReference type="SUPFAM" id="SSF47473">
    <property type="entry name" value="EF-hand"/>
    <property type="match status" value="1"/>
</dbReference>
<feature type="domain" description="EF-hand" evidence="9">
    <location>
        <begin position="94"/>
        <end position="129"/>
    </location>
</feature>
<dbReference type="Gene3D" id="1.10.238.10">
    <property type="entry name" value="EF-hand"/>
    <property type="match status" value="1"/>
</dbReference>
<dbReference type="InterPro" id="IPR018247">
    <property type="entry name" value="EF_Hand_1_Ca_BS"/>
</dbReference>
<evidence type="ECO:0000256" key="6">
    <source>
        <dbReference type="ARBA" id="ARBA00022837"/>
    </source>
</evidence>
<evidence type="ECO:0000256" key="3">
    <source>
        <dbReference type="ARBA" id="ARBA00022490"/>
    </source>
</evidence>
<keyword evidence="11" id="KW-1185">Reference proteome</keyword>
<name>A0A7M7P7M8_STRPU</name>
<dbReference type="SMART" id="SM00054">
    <property type="entry name" value="EFh"/>
    <property type="match status" value="2"/>
</dbReference>
<feature type="region of interest" description="Disordered" evidence="8">
    <location>
        <begin position="1"/>
        <end position="21"/>
    </location>
</feature>
<dbReference type="InterPro" id="IPR011992">
    <property type="entry name" value="EF-hand-dom_pair"/>
</dbReference>
<dbReference type="PANTHER" id="PTHR46735:SF6">
    <property type="entry name" value="EF-HAND DOMAIN-CONTAINING PROTEIN"/>
    <property type="match status" value="1"/>
</dbReference>
<feature type="compositionally biased region" description="Low complexity" evidence="8">
    <location>
        <begin position="1"/>
        <end position="15"/>
    </location>
</feature>